<dbReference type="AlphaFoldDB" id="A0A645IFE1"/>
<name>A0A645IFE1_9ZZZZ</name>
<dbReference type="EMBL" id="VSSQ01113125">
    <property type="protein sequence ID" value="MPN49666.1"/>
    <property type="molecule type" value="Genomic_DNA"/>
</dbReference>
<evidence type="ECO:0000256" key="1">
    <source>
        <dbReference type="SAM" id="MobiDB-lite"/>
    </source>
</evidence>
<feature type="compositionally biased region" description="Basic and acidic residues" evidence="1">
    <location>
        <begin position="70"/>
        <end position="88"/>
    </location>
</feature>
<evidence type="ECO:0000313" key="2">
    <source>
        <dbReference type="EMBL" id="MPN49666.1"/>
    </source>
</evidence>
<accession>A0A645IFE1</accession>
<feature type="region of interest" description="Disordered" evidence="1">
    <location>
        <begin position="70"/>
        <end position="101"/>
    </location>
</feature>
<gene>
    <name evidence="2" type="ORF">SDC9_197288</name>
</gene>
<reference evidence="2" key="1">
    <citation type="submission" date="2019-08" db="EMBL/GenBank/DDBJ databases">
        <authorList>
            <person name="Kucharzyk K."/>
            <person name="Murdoch R.W."/>
            <person name="Higgins S."/>
            <person name="Loffler F."/>
        </authorList>
    </citation>
    <scope>NUCLEOTIDE SEQUENCE</scope>
</reference>
<sequence>MFDAEHAFDLPPGAGRARQVVERQHFLQGFQPVAGERQLVERQMRNDPPLPVAPVVEAVRRARLAQQADRAHAGTAFEEKVAGRQADRHHGRQFTVGTGQL</sequence>
<protein>
    <submittedName>
        <fullName evidence="2">Uncharacterized protein</fullName>
    </submittedName>
</protein>
<organism evidence="2">
    <name type="scientific">bioreactor metagenome</name>
    <dbReference type="NCBI Taxonomy" id="1076179"/>
    <lineage>
        <taxon>unclassified sequences</taxon>
        <taxon>metagenomes</taxon>
        <taxon>ecological metagenomes</taxon>
    </lineage>
</organism>
<comment type="caution">
    <text evidence="2">The sequence shown here is derived from an EMBL/GenBank/DDBJ whole genome shotgun (WGS) entry which is preliminary data.</text>
</comment>
<proteinExistence type="predicted"/>